<evidence type="ECO:0000313" key="2">
    <source>
        <dbReference type="EMBL" id="CAB1434470.1"/>
    </source>
</evidence>
<keyword evidence="3" id="KW-1185">Reference proteome</keyword>
<comment type="caution">
    <text evidence="2">The sequence shown here is derived from an EMBL/GenBank/DDBJ whole genome shotgun (WGS) entry which is preliminary data.</text>
</comment>
<feature type="region of interest" description="Disordered" evidence="1">
    <location>
        <begin position="215"/>
        <end position="236"/>
    </location>
</feature>
<dbReference type="AlphaFoldDB" id="A0A9N7ULF8"/>
<organism evidence="2 3">
    <name type="scientific">Pleuronectes platessa</name>
    <name type="common">European plaice</name>
    <dbReference type="NCBI Taxonomy" id="8262"/>
    <lineage>
        <taxon>Eukaryota</taxon>
        <taxon>Metazoa</taxon>
        <taxon>Chordata</taxon>
        <taxon>Craniata</taxon>
        <taxon>Vertebrata</taxon>
        <taxon>Euteleostomi</taxon>
        <taxon>Actinopterygii</taxon>
        <taxon>Neopterygii</taxon>
        <taxon>Teleostei</taxon>
        <taxon>Neoteleostei</taxon>
        <taxon>Acanthomorphata</taxon>
        <taxon>Carangaria</taxon>
        <taxon>Pleuronectiformes</taxon>
        <taxon>Pleuronectoidei</taxon>
        <taxon>Pleuronectidae</taxon>
        <taxon>Pleuronectes</taxon>
    </lineage>
</organism>
<gene>
    <name evidence="2" type="ORF">PLEPLA_LOCUS22515</name>
</gene>
<feature type="compositionally biased region" description="Polar residues" evidence="1">
    <location>
        <begin position="215"/>
        <end position="230"/>
    </location>
</feature>
<evidence type="ECO:0000313" key="3">
    <source>
        <dbReference type="Proteomes" id="UP001153269"/>
    </source>
</evidence>
<accession>A0A9N7ULF8</accession>
<name>A0A9N7ULF8_PLEPL</name>
<proteinExistence type="predicted"/>
<feature type="region of interest" description="Disordered" evidence="1">
    <location>
        <begin position="67"/>
        <end position="98"/>
    </location>
</feature>
<sequence length="236" mass="25082">MSEGGRPATSSLFLHDTIIGSELRRPILAPALMREATESSLLLSSSRLGVAREEDGGRQGEKLNVASRQKRGETPNIEIPNASDALEGSAANATGTGVKDARSHCDKCPITGMSREEAVSRVGLNASPCMHIETSVRNTETTVAPTLPSPRSEVFKPCVEDKDLAFCLNEGECSIIETVAGVHRHCRHYPEVTAVNPIGSTGTFPGGLRVTLVKQSSQSSHDIRGSTVTSPVHDGR</sequence>
<dbReference type="Proteomes" id="UP001153269">
    <property type="component" value="Unassembled WGS sequence"/>
</dbReference>
<evidence type="ECO:0000256" key="1">
    <source>
        <dbReference type="SAM" id="MobiDB-lite"/>
    </source>
</evidence>
<protein>
    <submittedName>
        <fullName evidence="2">Uncharacterized protein</fullName>
    </submittedName>
</protein>
<dbReference type="EMBL" id="CADEAL010001668">
    <property type="protein sequence ID" value="CAB1434470.1"/>
    <property type="molecule type" value="Genomic_DNA"/>
</dbReference>
<reference evidence="2" key="1">
    <citation type="submission" date="2020-03" db="EMBL/GenBank/DDBJ databases">
        <authorList>
            <person name="Weist P."/>
        </authorList>
    </citation>
    <scope>NUCLEOTIDE SEQUENCE</scope>
</reference>